<accession>A0A0L1IZI1</accession>
<feature type="compositionally biased region" description="Low complexity" evidence="1">
    <location>
        <begin position="12"/>
        <end position="22"/>
    </location>
</feature>
<evidence type="ECO:0000256" key="1">
    <source>
        <dbReference type="SAM" id="MobiDB-lite"/>
    </source>
</evidence>
<evidence type="ECO:0000313" key="3">
    <source>
        <dbReference type="Proteomes" id="UP000037505"/>
    </source>
</evidence>
<evidence type="ECO:0000313" key="2">
    <source>
        <dbReference type="EMBL" id="KNG84830.1"/>
    </source>
</evidence>
<feature type="compositionally biased region" description="Polar residues" evidence="1">
    <location>
        <begin position="73"/>
        <end position="83"/>
    </location>
</feature>
<feature type="region of interest" description="Disordered" evidence="1">
    <location>
        <begin position="301"/>
        <end position="409"/>
    </location>
</feature>
<name>A0A0L1IZI1_ASPN3</name>
<proteinExistence type="predicted"/>
<dbReference type="AlphaFoldDB" id="A0A0L1IZI1"/>
<dbReference type="STRING" id="1509407.A0A0L1IZI1"/>
<sequence length="409" mass="43757">MAPTQSLPPAPAGAADASGDTARPLQKRVLDLNREAASLLEQHSPGTSKPHGQDGEPPADVRQSRAGGPSPCHYQSNHNSASSAPACPADLNRDRALTVKVSNPAMARNLRQLTNEDLVKRAEEHRWLAAITAVRPTLASIQFIAAKILWSGDLRLFLRNAKKAEIARTHRDAWIKGFGTAARVALASWGVVATDMPSQALGPLTEEADRKRIAQELVSETALYDRASRIVHCNNYHRYGHIENICPNETVYGACAGKHSTTACRDRDTPRLPGTKSEAYIQEREKARGRALHRPRFHHTPAYLQDPDVGSATGSAAHHIGPSSGEPTETESEDAGGSSKGARNASDDSAIEGLRFTGNTPPQGELSINTLSTLTSIPTIPPTLSTTGVSQDAPSSGTKGTRRSARLVQ</sequence>
<reference evidence="2 3" key="1">
    <citation type="submission" date="2014-06" db="EMBL/GenBank/DDBJ databases">
        <title>The Genome of the Aflatoxigenic Filamentous Fungus Aspergillus nomius.</title>
        <authorList>
            <person name="Moore M.G."/>
            <person name="Shannon B.M."/>
            <person name="Brian M.M."/>
        </authorList>
    </citation>
    <scope>NUCLEOTIDE SEQUENCE [LARGE SCALE GENOMIC DNA]</scope>
    <source>
        <strain evidence="2 3">NRRL 13137</strain>
    </source>
</reference>
<dbReference type="EMBL" id="JNOM01000186">
    <property type="protein sequence ID" value="KNG84830.1"/>
    <property type="molecule type" value="Genomic_DNA"/>
</dbReference>
<comment type="caution">
    <text evidence="2">The sequence shown here is derived from an EMBL/GenBank/DDBJ whole genome shotgun (WGS) entry which is preliminary data.</text>
</comment>
<feature type="compositionally biased region" description="Low complexity" evidence="1">
    <location>
        <begin position="366"/>
        <end position="387"/>
    </location>
</feature>
<feature type="compositionally biased region" description="Polar residues" evidence="1">
    <location>
        <begin position="388"/>
        <end position="399"/>
    </location>
</feature>
<dbReference type="Proteomes" id="UP000037505">
    <property type="component" value="Unassembled WGS sequence"/>
</dbReference>
<feature type="compositionally biased region" description="Pro residues" evidence="1">
    <location>
        <begin position="1"/>
        <end position="11"/>
    </location>
</feature>
<feature type="region of interest" description="Disordered" evidence="1">
    <location>
        <begin position="260"/>
        <end position="280"/>
    </location>
</feature>
<organism evidence="2 3">
    <name type="scientific">Aspergillus nomiae NRRL (strain ATCC 15546 / NRRL 13137 / CBS 260.88 / M93)</name>
    <dbReference type="NCBI Taxonomy" id="1509407"/>
    <lineage>
        <taxon>Eukaryota</taxon>
        <taxon>Fungi</taxon>
        <taxon>Dikarya</taxon>
        <taxon>Ascomycota</taxon>
        <taxon>Pezizomycotina</taxon>
        <taxon>Eurotiomycetes</taxon>
        <taxon>Eurotiomycetidae</taxon>
        <taxon>Eurotiales</taxon>
        <taxon>Aspergillaceae</taxon>
        <taxon>Aspergillus</taxon>
        <taxon>Aspergillus subgen. Circumdati</taxon>
    </lineage>
</organism>
<gene>
    <name evidence="2" type="ORF">ANOM_009837</name>
</gene>
<feature type="region of interest" description="Disordered" evidence="1">
    <location>
        <begin position="1"/>
        <end position="87"/>
    </location>
</feature>
<feature type="compositionally biased region" description="Basic residues" evidence="1">
    <location>
        <begin position="400"/>
        <end position="409"/>
    </location>
</feature>
<protein>
    <submittedName>
        <fullName evidence="2">Uncharacterized protein</fullName>
    </submittedName>
</protein>
<dbReference type="GeneID" id="26811641"/>
<dbReference type="OrthoDB" id="4509841at2759"/>
<keyword evidence="3" id="KW-1185">Reference proteome</keyword>
<dbReference type="RefSeq" id="XP_015405753.1">
    <property type="nucleotide sequence ID" value="XM_015555093.1"/>
</dbReference>